<protein>
    <submittedName>
        <fullName evidence="1">Uncharacterized protein</fullName>
    </submittedName>
</protein>
<sequence length="146" mass="15534">MQRLGEAEVRQEAGVPCFTIAAQEVRCAGGPLQLHAVFVSDLSVKPVAEVWAVTLTPPGRTQPISQDTCVPYGQTPVGSEATGPQNLLPDRVYSVFLSATPATGSDSTMGYKAKFCLVVQPDGSSKVLQLRGKKYGAREVLCIPDQ</sequence>
<accession>A0A9D7HLZ9</accession>
<dbReference type="AlphaFoldDB" id="A0A9D7HLZ9"/>
<comment type="caution">
    <text evidence="1">The sequence shown here is derived from an EMBL/GenBank/DDBJ whole genome shotgun (WGS) entry which is preliminary data.</text>
</comment>
<gene>
    <name evidence="1" type="ORF">IPH26_11795</name>
</gene>
<name>A0A9D7HLZ9_9PROT</name>
<proteinExistence type="predicted"/>
<reference evidence="1" key="1">
    <citation type="submission" date="2020-10" db="EMBL/GenBank/DDBJ databases">
        <title>Connecting structure to function with the recovery of over 1000 high-quality activated sludge metagenome-assembled genomes encoding full-length rRNA genes using long-read sequencing.</title>
        <authorList>
            <person name="Singleton C.M."/>
            <person name="Petriglieri F."/>
            <person name="Kristensen J.M."/>
            <person name="Kirkegaard R.H."/>
            <person name="Michaelsen T.Y."/>
            <person name="Andersen M.H."/>
            <person name="Karst S.M."/>
            <person name="Dueholm M.S."/>
            <person name="Nielsen P.H."/>
            <person name="Albertsen M."/>
        </authorList>
    </citation>
    <scope>NUCLEOTIDE SEQUENCE</scope>
    <source>
        <strain evidence="1">Bjer_18-Q3-R1-45_BAT3C.347</strain>
    </source>
</reference>
<evidence type="ECO:0000313" key="1">
    <source>
        <dbReference type="EMBL" id="MBK6973584.1"/>
    </source>
</evidence>
<dbReference type="Proteomes" id="UP000807785">
    <property type="component" value="Unassembled WGS sequence"/>
</dbReference>
<organism evidence="1 2">
    <name type="scientific">Candidatus Methylophosphatis roskildensis</name>
    <dbReference type="NCBI Taxonomy" id="2899263"/>
    <lineage>
        <taxon>Bacteria</taxon>
        <taxon>Pseudomonadati</taxon>
        <taxon>Pseudomonadota</taxon>
        <taxon>Betaproteobacteria</taxon>
        <taxon>Nitrosomonadales</taxon>
        <taxon>Sterolibacteriaceae</taxon>
        <taxon>Candidatus Methylophosphatis</taxon>
    </lineage>
</organism>
<dbReference type="EMBL" id="JADJEV010000003">
    <property type="protein sequence ID" value="MBK6973584.1"/>
    <property type="molecule type" value="Genomic_DNA"/>
</dbReference>
<evidence type="ECO:0000313" key="2">
    <source>
        <dbReference type="Proteomes" id="UP000807785"/>
    </source>
</evidence>